<dbReference type="EMBL" id="SRME01000003">
    <property type="protein sequence ID" value="TGG88024.1"/>
    <property type="molecule type" value="Genomic_DNA"/>
</dbReference>
<dbReference type="InterPro" id="IPR036291">
    <property type="entry name" value="NAD(P)-bd_dom_sf"/>
</dbReference>
<evidence type="ECO:0000256" key="2">
    <source>
        <dbReference type="ARBA" id="ARBA00007637"/>
    </source>
</evidence>
<evidence type="ECO:0000256" key="1">
    <source>
        <dbReference type="ARBA" id="ARBA00004947"/>
    </source>
</evidence>
<dbReference type="SUPFAM" id="SSF51735">
    <property type="entry name" value="NAD(P)-binding Rossmann-fold domains"/>
    <property type="match status" value="1"/>
</dbReference>
<dbReference type="PANTHER" id="PTHR43725">
    <property type="entry name" value="UDP-GLUCOSE 4-EPIMERASE"/>
    <property type="match status" value="1"/>
</dbReference>
<dbReference type="Pfam" id="PF01370">
    <property type="entry name" value="Epimerase"/>
    <property type="match status" value="1"/>
</dbReference>
<dbReference type="AlphaFoldDB" id="A0A4Z0W4R3"/>
<sequence length="258" mass="29854">MLYLITGAKGYVGSKVKEIFLKNNKNIEEINFDLSENSNFTKVYDEEFIVVHIAGEKSNNKSKLIKNNIVATSNVVNNLVLQGNCRGIVYISSIAVFGLQDKIITEKSPYNYDNYYGFSKFICEKIIIETLTHKNYYILRPTNIYSDHKNNLIGILSDKIKTGEEFEVWTSSLETKRDYIHLEKVAEIIYKASIKINKNKIQENINVAEGISYSLKEIIKNLEEKYNKKLNQKIINNNKYRSHDLVVDNKVLIDDLDY</sequence>
<feature type="domain" description="NAD-dependent epimerase/dehydratase" evidence="6">
    <location>
        <begin position="4"/>
        <end position="208"/>
    </location>
</feature>
<protein>
    <recommendedName>
        <fullName evidence="3">UDP-glucose 4-epimerase</fullName>
    </recommendedName>
    <alternativeName>
        <fullName evidence="5">Galactowaldenase</fullName>
    </alternativeName>
    <alternativeName>
        <fullName evidence="4">UDP-galactose 4-epimerase</fullName>
    </alternativeName>
</protein>
<evidence type="ECO:0000256" key="4">
    <source>
        <dbReference type="ARBA" id="ARBA00031367"/>
    </source>
</evidence>
<evidence type="ECO:0000256" key="5">
    <source>
        <dbReference type="ARBA" id="ARBA00033067"/>
    </source>
</evidence>
<dbReference type="RefSeq" id="WP_135402946.1">
    <property type="nucleotide sequence ID" value="NZ_SRME01000003.1"/>
</dbReference>
<dbReference type="Proteomes" id="UP000297288">
    <property type="component" value="Unassembled WGS sequence"/>
</dbReference>
<name>A0A4Z0W4R3_9BACT</name>
<evidence type="ECO:0000313" key="8">
    <source>
        <dbReference type="Proteomes" id="UP000297288"/>
    </source>
</evidence>
<comment type="caution">
    <text evidence="7">The sequence shown here is derived from an EMBL/GenBank/DDBJ whole genome shotgun (WGS) entry which is preliminary data.</text>
</comment>
<organism evidence="7 8">
    <name type="scientific">Geotoga petraea</name>
    <dbReference type="NCBI Taxonomy" id="28234"/>
    <lineage>
        <taxon>Bacteria</taxon>
        <taxon>Thermotogati</taxon>
        <taxon>Thermotogota</taxon>
        <taxon>Thermotogae</taxon>
        <taxon>Petrotogales</taxon>
        <taxon>Petrotogaceae</taxon>
        <taxon>Geotoga</taxon>
    </lineage>
</organism>
<comment type="similarity">
    <text evidence="2">Belongs to the NAD(P)-dependent epimerase/dehydratase family.</text>
</comment>
<dbReference type="OrthoDB" id="9803892at2"/>
<evidence type="ECO:0000256" key="3">
    <source>
        <dbReference type="ARBA" id="ARBA00018569"/>
    </source>
</evidence>
<dbReference type="CDD" id="cd08946">
    <property type="entry name" value="SDR_e"/>
    <property type="match status" value="1"/>
</dbReference>
<evidence type="ECO:0000259" key="6">
    <source>
        <dbReference type="Pfam" id="PF01370"/>
    </source>
</evidence>
<comment type="pathway">
    <text evidence="1">Carbohydrate metabolism; galactose metabolism.</text>
</comment>
<reference evidence="7 8" key="1">
    <citation type="submission" date="2019-04" db="EMBL/GenBank/DDBJ databases">
        <title>Draft genome sequence data and analysis of a Fermenting Bacterium, Geotoga petraea strain HO-Geo1, isolated from heavy-oil petroleum reservoir in Russia.</title>
        <authorList>
            <person name="Grouzdev D.S."/>
            <person name="Semenova E.M."/>
            <person name="Sokolova D.S."/>
            <person name="Tourova T.P."/>
            <person name="Poltaraus A.B."/>
            <person name="Nazina T.N."/>
        </authorList>
    </citation>
    <scope>NUCLEOTIDE SEQUENCE [LARGE SCALE GENOMIC DNA]</scope>
    <source>
        <strain evidence="7 8">HO-Geo1</strain>
    </source>
</reference>
<evidence type="ECO:0000313" key="7">
    <source>
        <dbReference type="EMBL" id="TGG88024.1"/>
    </source>
</evidence>
<accession>A0A4Z0W4R3</accession>
<dbReference type="Gene3D" id="3.40.50.720">
    <property type="entry name" value="NAD(P)-binding Rossmann-like Domain"/>
    <property type="match status" value="1"/>
</dbReference>
<dbReference type="InterPro" id="IPR001509">
    <property type="entry name" value="Epimerase_deHydtase"/>
</dbReference>
<gene>
    <name evidence="7" type="ORF">E4650_06685</name>
</gene>
<proteinExistence type="inferred from homology"/>